<evidence type="ECO:0000256" key="1">
    <source>
        <dbReference type="ARBA" id="ARBA00004196"/>
    </source>
</evidence>
<dbReference type="PANTHER" id="PTHR30532">
    <property type="entry name" value="IRON III DICITRATE-BINDING PERIPLASMIC PROTEIN"/>
    <property type="match status" value="1"/>
</dbReference>
<feature type="domain" description="Fe/B12 periplasmic-binding" evidence="6">
    <location>
        <begin position="53"/>
        <end position="310"/>
    </location>
</feature>
<feature type="chain" id="PRO_5045496479" evidence="5">
    <location>
        <begin position="23"/>
        <end position="312"/>
    </location>
</feature>
<evidence type="ECO:0000256" key="4">
    <source>
        <dbReference type="ARBA" id="ARBA00022729"/>
    </source>
</evidence>
<dbReference type="InterPro" id="IPR002491">
    <property type="entry name" value="ABC_transptr_periplasmic_BD"/>
</dbReference>
<dbReference type="PROSITE" id="PS50983">
    <property type="entry name" value="FE_B12_PBP"/>
    <property type="match status" value="1"/>
</dbReference>
<dbReference type="InterPro" id="IPR051313">
    <property type="entry name" value="Bact_iron-sidero_bind"/>
</dbReference>
<feature type="signal peptide" evidence="5">
    <location>
        <begin position="1"/>
        <end position="22"/>
    </location>
</feature>
<comment type="similarity">
    <text evidence="2">Belongs to the bacterial solute-binding protein 8 family.</text>
</comment>
<dbReference type="PROSITE" id="PS51257">
    <property type="entry name" value="PROKAR_LIPOPROTEIN"/>
    <property type="match status" value="1"/>
</dbReference>
<evidence type="ECO:0000256" key="2">
    <source>
        <dbReference type="ARBA" id="ARBA00008814"/>
    </source>
</evidence>
<protein>
    <submittedName>
        <fullName evidence="7">ABC transporter substrate-binding protein</fullName>
    </submittedName>
</protein>
<evidence type="ECO:0000313" key="8">
    <source>
        <dbReference type="Proteomes" id="UP001596109"/>
    </source>
</evidence>
<reference evidence="8" key="1">
    <citation type="journal article" date="2019" name="Int. J. Syst. Evol. Microbiol.">
        <title>The Global Catalogue of Microorganisms (GCM) 10K type strain sequencing project: providing services to taxonomists for standard genome sequencing and annotation.</title>
        <authorList>
            <consortium name="The Broad Institute Genomics Platform"/>
            <consortium name="The Broad Institute Genome Sequencing Center for Infectious Disease"/>
            <person name="Wu L."/>
            <person name="Ma J."/>
        </authorList>
    </citation>
    <scope>NUCLEOTIDE SEQUENCE [LARGE SCALE GENOMIC DNA]</scope>
    <source>
        <strain evidence="8">CGMCC 4.1434</strain>
    </source>
</reference>
<evidence type="ECO:0000256" key="3">
    <source>
        <dbReference type="ARBA" id="ARBA00022448"/>
    </source>
</evidence>
<dbReference type="SUPFAM" id="SSF53807">
    <property type="entry name" value="Helical backbone' metal receptor"/>
    <property type="match status" value="1"/>
</dbReference>
<dbReference type="Proteomes" id="UP001596109">
    <property type="component" value="Unassembled WGS sequence"/>
</dbReference>
<name>A0ABW0TR98_9BACL</name>
<evidence type="ECO:0000259" key="6">
    <source>
        <dbReference type="PROSITE" id="PS50983"/>
    </source>
</evidence>
<keyword evidence="8" id="KW-1185">Reference proteome</keyword>
<evidence type="ECO:0000313" key="7">
    <source>
        <dbReference type="EMBL" id="MFC5592016.1"/>
    </source>
</evidence>
<organism evidence="7 8">
    <name type="scientific">Sporosarcina soli</name>
    <dbReference type="NCBI Taxonomy" id="334736"/>
    <lineage>
        <taxon>Bacteria</taxon>
        <taxon>Bacillati</taxon>
        <taxon>Bacillota</taxon>
        <taxon>Bacilli</taxon>
        <taxon>Bacillales</taxon>
        <taxon>Caryophanaceae</taxon>
        <taxon>Sporosarcina</taxon>
    </lineage>
</organism>
<gene>
    <name evidence="7" type="ORF">ACFPRA_24365</name>
</gene>
<accession>A0ABW0TR98</accession>
<keyword evidence="4 5" id="KW-0732">Signal</keyword>
<sequence>MKKRIVFILSALLLLGACSTNDSTEKEKEEVKTSDTRIVIDDAGREVEVPTNPQRVVTDWYLGQILAVGIQPVGGVLHNLDYAEFLKQHYKEGEIEDIGDITSIEKVLDLNPDLIVTWSEEHAEKYEKIAPSIVFSETDYASIPDEITAVGKLLGREKEAEAFNKDFEKRIKEAQKKIADAIPEGSTFTIYTLSSKDVYLVSDNSVNGGRALFTVLGMEPAPKVKELIDTGDFSHGSYQISWETVGDFEGDYIFYIKSEEKVDEQITWRNLEAVKNGRAIEIPVNYYFSSDALSVLHQAEDMAEKISAIAKQ</sequence>
<dbReference type="EMBL" id="JBHSNO010000022">
    <property type="protein sequence ID" value="MFC5592016.1"/>
    <property type="molecule type" value="Genomic_DNA"/>
</dbReference>
<comment type="subcellular location">
    <subcellularLocation>
        <location evidence="1">Cell envelope</location>
    </subcellularLocation>
</comment>
<comment type="caution">
    <text evidence="7">The sequence shown here is derived from an EMBL/GenBank/DDBJ whole genome shotgun (WGS) entry which is preliminary data.</text>
</comment>
<proteinExistence type="inferred from homology"/>
<keyword evidence="3" id="KW-0813">Transport</keyword>
<dbReference type="RefSeq" id="WP_381440576.1">
    <property type="nucleotide sequence ID" value="NZ_JBHSNO010000022.1"/>
</dbReference>
<dbReference type="Pfam" id="PF01497">
    <property type="entry name" value="Peripla_BP_2"/>
    <property type="match status" value="1"/>
</dbReference>
<dbReference type="Gene3D" id="3.40.50.1980">
    <property type="entry name" value="Nitrogenase molybdenum iron protein domain"/>
    <property type="match status" value="2"/>
</dbReference>
<dbReference type="PANTHER" id="PTHR30532:SF26">
    <property type="entry name" value="IRON(3+)-HYDROXAMATE-BINDING PROTEIN FHUD"/>
    <property type="match status" value="1"/>
</dbReference>
<evidence type="ECO:0000256" key="5">
    <source>
        <dbReference type="SAM" id="SignalP"/>
    </source>
</evidence>